<feature type="domain" description="Putative ER transporter 6TM N-terminal" evidence="8">
    <location>
        <begin position="29"/>
        <end position="469"/>
    </location>
</feature>
<dbReference type="InterPro" id="IPR049453">
    <property type="entry name" value="Memb_transporter_dom"/>
</dbReference>
<proteinExistence type="predicted"/>
<feature type="domain" description="DUF2421" evidence="7">
    <location>
        <begin position="778"/>
        <end position="989"/>
    </location>
</feature>
<dbReference type="EMBL" id="JASWJB010000131">
    <property type="protein sequence ID" value="KAK2595488.1"/>
    <property type="molecule type" value="Genomic_DNA"/>
</dbReference>
<accession>A0AAJ0CP99</accession>
<dbReference type="Proteomes" id="UP001251528">
    <property type="component" value="Unassembled WGS sequence"/>
</dbReference>
<dbReference type="Pfam" id="PF10334">
    <property type="entry name" value="BRE4"/>
    <property type="match status" value="1"/>
</dbReference>
<dbReference type="GO" id="GO:0016020">
    <property type="term" value="C:membrane"/>
    <property type="evidence" value="ECO:0007669"/>
    <property type="project" value="UniProtKB-SubCell"/>
</dbReference>
<name>A0AAJ0CP99_9HYPO</name>
<reference evidence="10" key="1">
    <citation type="submission" date="2023-06" db="EMBL/GenBank/DDBJ databases">
        <title>Conoideocrella luteorostrata (Hypocreales: Clavicipitaceae), a potential biocontrol fungus for elongate hemlock scale in United States Christmas tree production areas.</title>
        <authorList>
            <person name="Barrett H."/>
            <person name="Lovett B."/>
            <person name="Macias A.M."/>
            <person name="Stajich J.E."/>
            <person name="Kasson M.T."/>
        </authorList>
    </citation>
    <scope>NUCLEOTIDE SEQUENCE</scope>
    <source>
        <strain evidence="10">ARSEF 14590</strain>
    </source>
</reference>
<keyword evidence="4 6" id="KW-0472">Membrane</keyword>
<dbReference type="AlphaFoldDB" id="A0AAJ0CP99"/>
<feature type="domain" description="Integral membrane bound transporter" evidence="9">
    <location>
        <begin position="638"/>
        <end position="773"/>
    </location>
</feature>
<evidence type="ECO:0000256" key="6">
    <source>
        <dbReference type="SAM" id="Phobius"/>
    </source>
</evidence>
<evidence type="ECO:0000259" key="7">
    <source>
        <dbReference type="Pfam" id="PF10334"/>
    </source>
</evidence>
<evidence type="ECO:0000313" key="11">
    <source>
        <dbReference type="Proteomes" id="UP001251528"/>
    </source>
</evidence>
<evidence type="ECO:0000256" key="2">
    <source>
        <dbReference type="ARBA" id="ARBA00022692"/>
    </source>
</evidence>
<protein>
    <recommendedName>
        <fullName evidence="12">ER transporter 6TM N-terminal domain-containing protein</fullName>
    </recommendedName>
</protein>
<comment type="caution">
    <text evidence="10">The sequence shown here is derived from an EMBL/GenBank/DDBJ whole genome shotgun (WGS) entry which is preliminary data.</text>
</comment>
<dbReference type="Pfam" id="PF13515">
    <property type="entry name" value="FUSC_2"/>
    <property type="match status" value="1"/>
</dbReference>
<sequence length="997" mass="109624">MAASPDARTASVPRGPPTAQPQSRRRWKLPVWLNHFNAHDGKVVFRCWVAVWVATLLVFIQPALNNIGLATFFASLVLFIVPPASIVFIYLLAALSLLLGMCLAWAWGLLTMKAALAARPESETQRALQALQQAAGAQAKQTGKSVSWEAQALIHEGFMLDVRVTAVFYVMAAVFIYALARIRLTNPKFTLLQLFGTIITDLFLLIGPTLPSFNADLGSVLVKPGAIGIGLGAACCLLLFPHSTSYAVLDKMEKLIRLEELALNTTKRRLKGQFVSLEELAAAKSKTMALYKSMEPALAFLPLDMSRGRWNAEDVERLHGPVRETMLASLSIIDFHIARIDAVNREEQLDKHQVDGEKSHLENSGIGLHQIQESADLITALRSPEQGDARERTRQAILETTTPILQVCSDSIQIVAKCINTVNTRRWVGQPQQQTFDELAQELEMKLAALQTTRGVCIRNTTERVLQSHEDLFDEHGRLKPPGKRGAQLLRGIVVAMVIEERIVGLTNAIEKLLDMTLHLTSARKSHRIWLPYRLRYAFTWLFDGRLSVPVSGTTTDPADDPHGPASPILLQDKAAEACRRLRASRGGIRPNPRSSVTRAMASTYKWLTNPGGMYALRMVIVTIVTSTPAAIPHSAGFFYREKGIWGVISAQTCLLVYMADFTFSVVSRGVGTVVGGVMGMIAWYIGSGSGIGNPYGLGAISALMVLILVWLRIFLPPAFAQAGIMAGATFALVIGFSYDHQHIVQYGLPGVGYEAFWKRLVTVLLGFTASCVVQLFPKPPSATNHVCQTLGETISTLADHYALLLSHWGLAEQQSSPLNAVAEQISLNVADTLLSLDGALSILKIEASFGPFDQHSLREAQRLSLTMNQSLGRLLDLSSSLSKELQDRFTITVGFLDDHVIGDIMAVLGVIGMSFTTGAPLPERLPAPLIRNFYTWWHAQHRTAMLNTTLVRDENYRRYCVAVSAYLRFLTALDDLVLVVKGAVGECHVVRQWDDV</sequence>
<dbReference type="InterPro" id="IPR018820">
    <property type="entry name" value="BRE4-related_DUF2421"/>
</dbReference>
<feature type="transmembrane region" description="Helical" evidence="6">
    <location>
        <begin position="192"/>
        <end position="213"/>
    </location>
</feature>
<dbReference type="PANTHER" id="PTHR37994:SF3">
    <property type="entry name" value="ER TRANSPORTER 6TM N-TERMINAL DOMAIN-CONTAINING PROTEIN"/>
    <property type="match status" value="1"/>
</dbReference>
<dbReference type="PANTHER" id="PTHR37994">
    <property type="entry name" value="ARAE_2_N DOMAIN-CONTAINING PROTEIN-RELATED"/>
    <property type="match status" value="1"/>
</dbReference>
<dbReference type="Pfam" id="PF10337">
    <property type="entry name" value="ArAE_2_N"/>
    <property type="match status" value="1"/>
</dbReference>
<evidence type="ECO:0000259" key="8">
    <source>
        <dbReference type="Pfam" id="PF10337"/>
    </source>
</evidence>
<feature type="region of interest" description="Disordered" evidence="5">
    <location>
        <begin position="1"/>
        <end position="23"/>
    </location>
</feature>
<feature type="transmembrane region" description="Helical" evidence="6">
    <location>
        <begin position="225"/>
        <end position="249"/>
    </location>
</feature>
<feature type="transmembrane region" description="Helical" evidence="6">
    <location>
        <begin position="692"/>
        <end position="712"/>
    </location>
</feature>
<evidence type="ECO:0008006" key="12">
    <source>
        <dbReference type="Google" id="ProtNLM"/>
    </source>
</evidence>
<gene>
    <name evidence="10" type="ORF">QQS21_006828</name>
</gene>
<keyword evidence="11" id="KW-1185">Reference proteome</keyword>
<evidence type="ECO:0000256" key="5">
    <source>
        <dbReference type="SAM" id="MobiDB-lite"/>
    </source>
</evidence>
<evidence type="ECO:0000256" key="1">
    <source>
        <dbReference type="ARBA" id="ARBA00004141"/>
    </source>
</evidence>
<evidence type="ECO:0000256" key="4">
    <source>
        <dbReference type="ARBA" id="ARBA00023136"/>
    </source>
</evidence>
<keyword evidence="3 6" id="KW-1133">Transmembrane helix</keyword>
<feature type="transmembrane region" description="Helical" evidence="6">
    <location>
        <begin position="615"/>
        <end position="632"/>
    </location>
</feature>
<comment type="subcellular location">
    <subcellularLocation>
        <location evidence="1">Membrane</location>
        <topology evidence="1">Multi-pass membrane protein</topology>
    </subcellularLocation>
</comment>
<organism evidence="10 11">
    <name type="scientific">Conoideocrella luteorostrata</name>
    <dbReference type="NCBI Taxonomy" id="1105319"/>
    <lineage>
        <taxon>Eukaryota</taxon>
        <taxon>Fungi</taxon>
        <taxon>Dikarya</taxon>
        <taxon>Ascomycota</taxon>
        <taxon>Pezizomycotina</taxon>
        <taxon>Sordariomycetes</taxon>
        <taxon>Hypocreomycetidae</taxon>
        <taxon>Hypocreales</taxon>
        <taxon>Clavicipitaceae</taxon>
        <taxon>Conoideocrella</taxon>
    </lineage>
</organism>
<feature type="transmembrane region" description="Helical" evidence="6">
    <location>
        <begin position="667"/>
        <end position="686"/>
    </location>
</feature>
<evidence type="ECO:0000313" key="10">
    <source>
        <dbReference type="EMBL" id="KAK2595488.1"/>
    </source>
</evidence>
<feature type="transmembrane region" description="Helical" evidence="6">
    <location>
        <begin position="719"/>
        <end position="737"/>
    </location>
</feature>
<feature type="transmembrane region" description="Helical" evidence="6">
    <location>
        <begin position="162"/>
        <end position="180"/>
    </location>
</feature>
<keyword evidence="2 6" id="KW-0812">Transmembrane</keyword>
<evidence type="ECO:0000256" key="3">
    <source>
        <dbReference type="ARBA" id="ARBA00022989"/>
    </source>
</evidence>
<evidence type="ECO:0000259" key="9">
    <source>
        <dbReference type="Pfam" id="PF13515"/>
    </source>
</evidence>
<feature type="transmembrane region" description="Helical" evidence="6">
    <location>
        <begin position="76"/>
        <end position="107"/>
    </location>
</feature>
<dbReference type="InterPro" id="IPR018823">
    <property type="entry name" value="ArAE_2_N"/>
</dbReference>